<dbReference type="Proteomes" id="UP001209803">
    <property type="component" value="Chromosome"/>
</dbReference>
<keyword evidence="3" id="KW-1185">Reference proteome</keyword>
<dbReference type="EMBL" id="CP120863">
    <property type="protein sequence ID" value="WFE91825.1"/>
    <property type="molecule type" value="Genomic_DNA"/>
</dbReference>
<evidence type="ECO:0000313" key="2">
    <source>
        <dbReference type="EMBL" id="WFE91825.1"/>
    </source>
</evidence>
<name>A0ABY8F8J7_9HYPH</name>
<evidence type="ECO:0000256" key="1">
    <source>
        <dbReference type="SAM" id="SignalP"/>
    </source>
</evidence>
<reference evidence="2 3" key="1">
    <citation type="submission" date="2023-03" db="EMBL/GenBank/DDBJ databases">
        <title>Roseibium porphyridii sp. nov. and Roseibium rhodosorbium sp. nov. isolated from marine algae, Porphyridium cruentum and Rhodosorus marinus, respectively.</title>
        <authorList>
            <person name="Lee M.W."/>
            <person name="Choi B.J."/>
            <person name="Lee J.K."/>
            <person name="Choi D.G."/>
            <person name="Baek J.H."/>
            <person name="Bayburt H."/>
            <person name="Kim J.M."/>
            <person name="Han D.M."/>
            <person name="Kim K.H."/>
            <person name="Jeon C.O."/>
        </authorList>
    </citation>
    <scope>NUCLEOTIDE SEQUENCE [LARGE SCALE GENOMIC DNA]</scope>
    <source>
        <strain evidence="2 3">KMA01</strain>
    </source>
</reference>
<gene>
    <name evidence="2" type="ORF">K1718_10820</name>
</gene>
<accession>A0ABY8F8J7</accession>
<organism evidence="2 3">
    <name type="scientific">Roseibium porphyridii</name>
    <dbReference type="NCBI Taxonomy" id="2866279"/>
    <lineage>
        <taxon>Bacteria</taxon>
        <taxon>Pseudomonadati</taxon>
        <taxon>Pseudomonadota</taxon>
        <taxon>Alphaproteobacteria</taxon>
        <taxon>Hyphomicrobiales</taxon>
        <taxon>Stappiaceae</taxon>
        <taxon>Roseibium</taxon>
    </lineage>
</organism>
<protein>
    <submittedName>
        <fullName evidence="2">Uncharacterized protein</fullName>
    </submittedName>
</protein>
<evidence type="ECO:0000313" key="3">
    <source>
        <dbReference type="Proteomes" id="UP001209803"/>
    </source>
</evidence>
<dbReference type="RefSeq" id="WP_152500930.1">
    <property type="nucleotide sequence ID" value="NZ_CP120863.1"/>
</dbReference>
<feature type="chain" id="PRO_5045072370" evidence="1">
    <location>
        <begin position="27"/>
        <end position="137"/>
    </location>
</feature>
<proteinExistence type="predicted"/>
<feature type="signal peptide" evidence="1">
    <location>
        <begin position="1"/>
        <end position="26"/>
    </location>
</feature>
<sequence length="137" mass="15356">MRMMKSALLSATLCILPVTASVPAKAQGMPPEQIKQILEVTKTSWVAFRDWEGQDLIYFTHLEAWKCGIDYVFFGLNGSPLEEIWELDACDPDNPNAVLKDKPYLEMPDGSVQSISVQLVFPDGTKSTVETFPYKPQ</sequence>
<keyword evidence="1" id="KW-0732">Signal</keyword>